<organism evidence="2 3">
    <name type="scientific">Boletus edulis BED1</name>
    <dbReference type="NCBI Taxonomy" id="1328754"/>
    <lineage>
        <taxon>Eukaryota</taxon>
        <taxon>Fungi</taxon>
        <taxon>Dikarya</taxon>
        <taxon>Basidiomycota</taxon>
        <taxon>Agaricomycotina</taxon>
        <taxon>Agaricomycetes</taxon>
        <taxon>Agaricomycetidae</taxon>
        <taxon>Boletales</taxon>
        <taxon>Boletineae</taxon>
        <taxon>Boletaceae</taxon>
        <taxon>Boletoideae</taxon>
        <taxon>Boletus</taxon>
    </lineage>
</organism>
<comment type="caution">
    <text evidence="2">The sequence shown here is derived from an EMBL/GenBank/DDBJ whole genome shotgun (WGS) entry which is preliminary data.</text>
</comment>
<evidence type="ECO:0000313" key="3">
    <source>
        <dbReference type="Proteomes" id="UP001194468"/>
    </source>
</evidence>
<reference evidence="2" key="2">
    <citation type="journal article" date="2020" name="Nat. Commun.">
        <title>Large-scale genome sequencing of mycorrhizal fungi provides insights into the early evolution of symbiotic traits.</title>
        <authorList>
            <person name="Miyauchi S."/>
            <person name="Kiss E."/>
            <person name="Kuo A."/>
            <person name="Drula E."/>
            <person name="Kohler A."/>
            <person name="Sanchez-Garcia M."/>
            <person name="Morin E."/>
            <person name="Andreopoulos B."/>
            <person name="Barry K.W."/>
            <person name="Bonito G."/>
            <person name="Buee M."/>
            <person name="Carver A."/>
            <person name="Chen C."/>
            <person name="Cichocki N."/>
            <person name="Clum A."/>
            <person name="Culley D."/>
            <person name="Crous P.W."/>
            <person name="Fauchery L."/>
            <person name="Girlanda M."/>
            <person name="Hayes R.D."/>
            <person name="Keri Z."/>
            <person name="LaButti K."/>
            <person name="Lipzen A."/>
            <person name="Lombard V."/>
            <person name="Magnuson J."/>
            <person name="Maillard F."/>
            <person name="Murat C."/>
            <person name="Nolan M."/>
            <person name="Ohm R.A."/>
            <person name="Pangilinan J."/>
            <person name="Pereira M.F."/>
            <person name="Perotto S."/>
            <person name="Peter M."/>
            <person name="Pfister S."/>
            <person name="Riley R."/>
            <person name="Sitrit Y."/>
            <person name="Stielow J.B."/>
            <person name="Szollosi G."/>
            <person name="Zifcakova L."/>
            <person name="Stursova M."/>
            <person name="Spatafora J.W."/>
            <person name="Tedersoo L."/>
            <person name="Vaario L.M."/>
            <person name="Yamada A."/>
            <person name="Yan M."/>
            <person name="Wang P."/>
            <person name="Xu J."/>
            <person name="Bruns T."/>
            <person name="Baldrian P."/>
            <person name="Vilgalys R."/>
            <person name="Dunand C."/>
            <person name="Henrissat B."/>
            <person name="Grigoriev I.V."/>
            <person name="Hibbett D."/>
            <person name="Nagy L.G."/>
            <person name="Martin F.M."/>
        </authorList>
    </citation>
    <scope>NUCLEOTIDE SEQUENCE</scope>
    <source>
        <strain evidence="2">BED1</strain>
    </source>
</reference>
<feature type="compositionally biased region" description="Basic residues" evidence="1">
    <location>
        <begin position="204"/>
        <end position="213"/>
    </location>
</feature>
<keyword evidence="3" id="KW-1185">Reference proteome</keyword>
<name>A0AAD4BFX2_BOLED</name>
<evidence type="ECO:0000256" key="1">
    <source>
        <dbReference type="SAM" id="MobiDB-lite"/>
    </source>
</evidence>
<reference evidence="2" key="1">
    <citation type="submission" date="2019-10" db="EMBL/GenBank/DDBJ databases">
        <authorList>
            <consortium name="DOE Joint Genome Institute"/>
            <person name="Kuo A."/>
            <person name="Miyauchi S."/>
            <person name="Kiss E."/>
            <person name="Drula E."/>
            <person name="Kohler A."/>
            <person name="Sanchez-Garcia M."/>
            <person name="Andreopoulos B."/>
            <person name="Barry K.W."/>
            <person name="Bonito G."/>
            <person name="Buee M."/>
            <person name="Carver A."/>
            <person name="Chen C."/>
            <person name="Cichocki N."/>
            <person name="Clum A."/>
            <person name="Culley D."/>
            <person name="Crous P.W."/>
            <person name="Fauchery L."/>
            <person name="Girlanda M."/>
            <person name="Hayes R."/>
            <person name="Keri Z."/>
            <person name="LaButti K."/>
            <person name="Lipzen A."/>
            <person name="Lombard V."/>
            <person name="Magnuson J."/>
            <person name="Maillard F."/>
            <person name="Morin E."/>
            <person name="Murat C."/>
            <person name="Nolan M."/>
            <person name="Ohm R."/>
            <person name="Pangilinan J."/>
            <person name="Pereira M."/>
            <person name="Perotto S."/>
            <person name="Peter M."/>
            <person name="Riley R."/>
            <person name="Sitrit Y."/>
            <person name="Stielow B."/>
            <person name="Szollosi G."/>
            <person name="Zifcakova L."/>
            <person name="Stursova M."/>
            <person name="Spatafora J.W."/>
            <person name="Tedersoo L."/>
            <person name="Vaario L.-M."/>
            <person name="Yamada A."/>
            <person name="Yan M."/>
            <person name="Wang P."/>
            <person name="Xu J."/>
            <person name="Bruns T."/>
            <person name="Baldrian P."/>
            <person name="Vilgalys R."/>
            <person name="Henrissat B."/>
            <person name="Grigoriev I.V."/>
            <person name="Hibbett D."/>
            <person name="Nagy L.G."/>
            <person name="Martin F.M."/>
        </authorList>
    </citation>
    <scope>NUCLEOTIDE SEQUENCE</scope>
    <source>
        <strain evidence="2">BED1</strain>
    </source>
</reference>
<dbReference type="AlphaFoldDB" id="A0AAD4BFX2"/>
<dbReference type="EMBL" id="WHUW01000083">
    <property type="protein sequence ID" value="KAF8427126.1"/>
    <property type="molecule type" value="Genomic_DNA"/>
</dbReference>
<dbReference type="Proteomes" id="UP001194468">
    <property type="component" value="Unassembled WGS sequence"/>
</dbReference>
<gene>
    <name evidence="2" type="ORF">L210DRAFT_3652782</name>
</gene>
<accession>A0AAD4BFX2</accession>
<feature type="compositionally biased region" description="Polar residues" evidence="1">
    <location>
        <begin position="130"/>
        <end position="139"/>
    </location>
</feature>
<feature type="region of interest" description="Disordered" evidence="1">
    <location>
        <begin position="130"/>
        <end position="257"/>
    </location>
</feature>
<protein>
    <submittedName>
        <fullName evidence="2">Uncharacterized protein</fullName>
    </submittedName>
</protein>
<proteinExistence type="predicted"/>
<feature type="region of interest" description="Disordered" evidence="1">
    <location>
        <begin position="284"/>
        <end position="309"/>
    </location>
</feature>
<evidence type="ECO:0000313" key="2">
    <source>
        <dbReference type="EMBL" id="KAF8427126.1"/>
    </source>
</evidence>
<sequence>MNTSHDIEKDVVVAAARVQAALEVVPRIIGPKEAWAMWMRDNLEHDVADLPKPRVGSPHPRLLGSLGAMLLRHYSGGMTVDTLRFDEVSADDPSVTGPEYVDLLVDALPELKGDMWWKVPPLSANFRISATSSKESSSGPAEDAAGRKKSSGEPAIRQVEKESNMESQHATGHKSVSRVPLDAKNTGTVPTTKRKKATQAAPPNKKKKVKVRSTRLVPSDEEDEMEIVAGPSTGLSRTAKGKAKAEAPGGPEAAKICDSCRSRGTKCVWPRKLETSASANEKRAWKFAIRPPRGKSARSGNEPQQDAAVDMSQLVSGLRDRLGDMEQKCAGDAEENERLVTRINNLELQVTQLKAKVSKQ</sequence>